<dbReference type="AlphaFoldDB" id="G0QXP1"/>
<evidence type="ECO:0000313" key="2">
    <source>
        <dbReference type="Proteomes" id="UP000008983"/>
    </source>
</evidence>
<dbReference type="EMBL" id="GL984083">
    <property type="protein sequence ID" value="EGR30013.1"/>
    <property type="molecule type" value="Genomic_DNA"/>
</dbReference>
<sequence>LFYLTQKAKKTINIIERVTVAIKYPQFFIKFYFFISLCFFKYNYIKSQQTTAELLHVHLTQFSKTSVFLHNLNYYESASYNSKQTKFDKLEAFYISKTNVISQTKGKQETLFNYYKFLLFFQISKTLYSTKGKNRFQSSKILVVKT</sequence>
<keyword evidence="2" id="KW-1185">Reference proteome</keyword>
<feature type="non-terminal residue" evidence="1">
    <location>
        <position position="1"/>
    </location>
</feature>
<dbReference type="InParanoid" id="G0QXP1"/>
<dbReference type="RefSeq" id="XP_004031249.1">
    <property type="nucleotide sequence ID" value="XM_004031201.1"/>
</dbReference>
<dbReference type="GeneID" id="14906126"/>
<gene>
    <name evidence="1" type="ORF">IMG5_144340</name>
</gene>
<protein>
    <submittedName>
        <fullName evidence="1">Uncharacterized protein</fullName>
    </submittedName>
</protein>
<proteinExistence type="predicted"/>
<evidence type="ECO:0000313" key="1">
    <source>
        <dbReference type="EMBL" id="EGR30013.1"/>
    </source>
</evidence>
<accession>G0QXP1</accession>
<dbReference type="Proteomes" id="UP000008983">
    <property type="component" value="Unassembled WGS sequence"/>
</dbReference>
<name>G0QXP1_ICHMU</name>
<organism evidence="1 2">
    <name type="scientific">Ichthyophthirius multifiliis</name>
    <name type="common">White spot disease agent</name>
    <name type="synonym">Ich</name>
    <dbReference type="NCBI Taxonomy" id="5932"/>
    <lineage>
        <taxon>Eukaryota</taxon>
        <taxon>Sar</taxon>
        <taxon>Alveolata</taxon>
        <taxon>Ciliophora</taxon>
        <taxon>Intramacronucleata</taxon>
        <taxon>Oligohymenophorea</taxon>
        <taxon>Hymenostomatida</taxon>
        <taxon>Ophryoglenina</taxon>
        <taxon>Ichthyophthirius</taxon>
    </lineage>
</organism>
<reference evidence="1 2" key="1">
    <citation type="submission" date="2011-07" db="EMBL/GenBank/DDBJ databases">
        <authorList>
            <person name="Coyne R."/>
            <person name="Brami D."/>
            <person name="Johnson J."/>
            <person name="Hostetler J."/>
            <person name="Hannick L."/>
            <person name="Clark T."/>
            <person name="Cassidy-Hanley D."/>
            <person name="Inman J."/>
        </authorList>
    </citation>
    <scope>NUCLEOTIDE SEQUENCE [LARGE SCALE GENOMIC DNA]</scope>
    <source>
        <strain evidence="1 2">G5</strain>
    </source>
</reference>